<feature type="compositionally biased region" description="Pro residues" evidence="1">
    <location>
        <begin position="63"/>
        <end position="72"/>
    </location>
</feature>
<accession>A0A4U6TQN0</accession>
<organism evidence="2 3">
    <name type="scientific">Setaria viridis</name>
    <name type="common">Green bristlegrass</name>
    <name type="synonym">Setaria italica subsp. viridis</name>
    <dbReference type="NCBI Taxonomy" id="4556"/>
    <lineage>
        <taxon>Eukaryota</taxon>
        <taxon>Viridiplantae</taxon>
        <taxon>Streptophyta</taxon>
        <taxon>Embryophyta</taxon>
        <taxon>Tracheophyta</taxon>
        <taxon>Spermatophyta</taxon>
        <taxon>Magnoliopsida</taxon>
        <taxon>Liliopsida</taxon>
        <taxon>Poales</taxon>
        <taxon>Poaceae</taxon>
        <taxon>PACMAD clade</taxon>
        <taxon>Panicoideae</taxon>
        <taxon>Panicodae</taxon>
        <taxon>Paniceae</taxon>
        <taxon>Cenchrinae</taxon>
        <taxon>Setaria</taxon>
    </lineage>
</organism>
<proteinExistence type="predicted"/>
<evidence type="ECO:0000313" key="2">
    <source>
        <dbReference type="EMBL" id="TKW03303.1"/>
    </source>
</evidence>
<feature type="region of interest" description="Disordered" evidence="1">
    <location>
        <begin position="1"/>
        <end position="32"/>
    </location>
</feature>
<feature type="region of interest" description="Disordered" evidence="1">
    <location>
        <begin position="178"/>
        <end position="202"/>
    </location>
</feature>
<dbReference type="Gramene" id="TKW03303">
    <property type="protein sequence ID" value="TKW03303"/>
    <property type="gene ID" value="SEVIR_7G015400v2"/>
</dbReference>
<keyword evidence="3" id="KW-1185">Reference proteome</keyword>
<sequence>MMTRGPPLCPVSSRPRPRWPRQAHCPQLHRRPAHYATEDRPLPHRCCLTSRAHLPHPDSRPRAPTPSSPPVTPQSRCPRVHLATLPPPLTAAQAVTPPFPRLTSSVPQQSRSSCTHSRRAARPVASPATPSPTILPSHTHYLLYFSPPLSPPHLELPLLPASRSDSFALASPWSPGARRTIRRARRPAQGASEGPYLAGSPPPEAYRLPPFLLGLFLPDPETSSVGPEVSCRPLSRSSRS</sequence>
<gene>
    <name evidence="2" type="ORF">SEVIR_7G015400v2</name>
</gene>
<reference evidence="2" key="1">
    <citation type="submission" date="2019-03" db="EMBL/GenBank/DDBJ databases">
        <title>WGS assembly of Setaria viridis.</title>
        <authorList>
            <person name="Huang P."/>
            <person name="Jenkins J."/>
            <person name="Grimwood J."/>
            <person name="Barry K."/>
            <person name="Healey A."/>
            <person name="Mamidi S."/>
            <person name="Sreedasyam A."/>
            <person name="Shu S."/>
            <person name="Feldman M."/>
            <person name="Wu J."/>
            <person name="Yu Y."/>
            <person name="Chen C."/>
            <person name="Johnson J."/>
            <person name="Rokhsar D."/>
            <person name="Baxter I."/>
            <person name="Schmutz J."/>
            <person name="Brutnell T."/>
            <person name="Kellogg E."/>
        </authorList>
    </citation>
    <scope>NUCLEOTIDE SEQUENCE [LARGE SCALE GENOMIC DNA]</scope>
</reference>
<evidence type="ECO:0000313" key="3">
    <source>
        <dbReference type="Proteomes" id="UP000298652"/>
    </source>
</evidence>
<feature type="compositionally biased region" description="Polar residues" evidence="1">
    <location>
        <begin position="102"/>
        <end position="115"/>
    </location>
</feature>
<protein>
    <submittedName>
        <fullName evidence="2">Uncharacterized protein</fullName>
    </submittedName>
</protein>
<feature type="region of interest" description="Disordered" evidence="1">
    <location>
        <begin position="49"/>
        <end position="132"/>
    </location>
</feature>
<feature type="region of interest" description="Disordered" evidence="1">
    <location>
        <begin position="221"/>
        <end position="240"/>
    </location>
</feature>
<dbReference type="AlphaFoldDB" id="A0A4U6TQN0"/>
<evidence type="ECO:0000256" key="1">
    <source>
        <dbReference type="SAM" id="MobiDB-lite"/>
    </source>
</evidence>
<feature type="compositionally biased region" description="Basic residues" evidence="1">
    <location>
        <begin position="15"/>
        <end position="32"/>
    </location>
</feature>
<dbReference type="Proteomes" id="UP000298652">
    <property type="component" value="Chromosome 7"/>
</dbReference>
<name>A0A4U6TQN0_SETVI</name>
<dbReference type="EMBL" id="CM016558">
    <property type="protein sequence ID" value="TKW03303.1"/>
    <property type="molecule type" value="Genomic_DNA"/>
</dbReference>
<feature type="compositionally biased region" description="Low complexity" evidence="1">
    <location>
        <begin position="122"/>
        <end position="132"/>
    </location>
</feature>